<feature type="binding site" evidence="12">
    <location>
        <begin position="233"/>
        <end position="235"/>
    </location>
    <ligand>
        <name>L-serine</name>
        <dbReference type="ChEBI" id="CHEBI:33384"/>
    </ligand>
</feature>
<dbReference type="InterPro" id="IPR006195">
    <property type="entry name" value="aa-tRNA-synth_II"/>
</dbReference>
<dbReference type="CDD" id="cd00770">
    <property type="entry name" value="SerRS_core"/>
    <property type="match status" value="1"/>
</dbReference>
<comment type="similarity">
    <text evidence="3 12">Belongs to the class-II aminoacyl-tRNA synthetase family. Type-1 seryl-tRNA synthetase subfamily.</text>
</comment>
<comment type="domain">
    <text evidence="12">Consists of two distinct domains, a catalytic core and a N-terminal extension that is involved in tRNA binding.</text>
</comment>
<dbReference type="InterPro" id="IPR042103">
    <property type="entry name" value="SerRS_1_N_sf"/>
</dbReference>
<keyword evidence="7 12" id="KW-0067">ATP-binding</keyword>
<dbReference type="GO" id="GO:0006434">
    <property type="term" value="P:seryl-tRNA aminoacylation"/>
    <property type="evidence" value="ECO:0007669"/>
    <property type="project" value="UniProtKB-UniRule"/>
</dbReference>
<name>A0AA49FNI4_9PROT</name>
<dbReference type="PANTHER" id="PTHR43697:SF1">
    <property type="entry name" value="SERINE--TRNA LIGASE"/>
    <property type="match status" value="1"/>
</dbReference>
<evidence type="ECO:0000256" key="9">
    <source>
        <dbReference type="ARBA" id="ARBA00023146"/>
    </source>
</evidence>
<feature type="binding site" evidence="13">
    <location>
        <position position="384"/>
    </location>
    <ligand>
        <name>L-serine</name>
        <dbReference type="ChEBI" id="CHEBI:33384"/>
    </ligand>
</feature>
<dbReference type="GO" id="GO:0005524">
    <property type="term" value="F:ATP binding"/>
    <property type="evidence" value="ECO:0007669"/>
    <property type="project" value="UniProtKB-UniRule"/>
</dbReference>
<dbReference type="InterPro" id="IPR015866">
    <property type="entry name" value="Ser-tRNA-synth_1_N"/>
</dbReference>
<evidence type="ECO:0000256" key="3">
    <source>
        <dbReference type="ARBA" id="ARBA00010728"/>
    </source>
</evidence>
<dbReference type="InterPro" id="IPR002314">
    <property type="entry name" value="aa-tRNA-synt_IIb"/>
</dbReference>
<feature type="binding site" evidence="12 14">
    <location>
        <begin position="264"/>
        <end position="266"/>
    </location>
    <ligand>
        <name>ATP</name>
        <dbReference type="ChEBI" id="CHEBI:30616"/>
    </ligand>
</feature>
<evidence type="ECO:0000256" key="2">
    <source>
        <dbReference type="ARBA" id="ARBA00005045"/>
    </source>
</evidence>
<keyword evidence="6 12" id="KW-0547">Nucleotide-binding</keyword>
<evidence type="ECO:0000256" key="5">
    <source>
        <dbReference type="ARBA" id="ARBA00022598"/>
    </source>
</evidence>
<dbReference type="InterPro" id="IPR045864">
    <property type="entry name" value="aa-tRNA-synth_II/BPL/LPL"/>
</dbReference>
<feature type="binding site" evidence="12 14">
    <location>
        <begin position="351"/>
        <end position="354"/>
    </location>
    <ligand>
        <name>ATP</name>
        <dbReference type="ChEBI" id="CHEBI:30616"/>
    </ligand>
</feature>
<dbReference type="NCBIfam" id="TIGR00414">
    <property type="entry name" value="serS"/>
    <property type="match status" value="1"/>
</dbReference>
<evidence type="ECO:0000256" key="10">
    <source>
        <dbReference type="ARBA" id="ARBA00047929"/>
    </source>
</evidence>
<dbReference type="SUPFAM" id="SSF55681">
    <property type="entry name" value="Class II aaRS and biotin synthetases"/>
    <property type="match status" value="1"/>
</dbReference>
<evidence type="ECO:0000256" key="15">
    <source>
        <dbReference type="SAM" id="Coils"/>
    </source>
</evidence>
<comment type="catalytic activity">
    <reaction evidence="11 12">
        <text>tRNA(Ser) + L-serine + ATP = L-seryl-tRNA(Ser) + AMP + diphosphate + H(+)</text>
        <dbReference type="Rhea" id="RHEA:12292"/>
        <dbReference type="Rhea" id="RHEA-COMP:9669"/>
        <dbReference type="Rhea" id="RHEA-COMP:9703"/>
        <dbReference type="ChEBI" id="CHEBI:15378"/>
        <dbReference type="ChEBI" id="CHEBI:30616"/>
        <dbReference type="ChEBI" id="CHEBI:33019"/>
        <dbReference type="ChEBI" id="CHEBI:33384"/>
        <dbReference type="ChEBI" id="CHEBI:78442"/>
        <dbReference type="ChEBI" id="CHEBI:78533"/>
        <dbReference type="ChEBI" id="CHEBI:456215"/>
        <dbReference type="EC" id="6.1.1.11"/>
    </reaction>
</comment>
<protein>
    <recommendedName>
        <fullName evidence="12">Serine--tRNA ligase</fullName>
        <ecNumber evidence="12">6.1.1.11</ecNumber>
    </recommendedName>
    <alternativeName>
        <fullName evidence="12">Seryl-tRNA synthetase</fullName>
        <shortName evidence="12">SerRS</shortName>
    </alternativeName>
    <alternativeName>
        <fullName evidence="12">Seryl-tRNA(Ser/Sec) synthetase</fullName>
    </alternativeName>
</protein>
<proteinExistence type="inferred from homology"/>
<feature type="domain" description="Aminoacyl-transfer RNA synthetases class-II family profile" evidence="16">
    <location>
        <begin position="171"/>
        <end position="411"/>
    </location>
</feature>
<sequence>MLDIQLLRSNLAFVVERLATRGVTLDAAAFEALESERKRVQTHTQELQAKRNSLSKRIGQLRGKGEDASGAMAEVAGVGDELKANEAALSNLQERYNAFVAVIPNLPHESVPAGFDETGNVEVARWGAPRAFDFPVRDHVEIGEGLGGIDFETAAKISGSRFSLMKGQVARLHRVLAQFMLDTHTAEHGYTEVYVPYLVNPDSMFGTGQLPKFEDDLFRVPRADGTKLYLIPTAEVPVTNMVRDEILAAESLPLKFVCHTPCFRSEAGSAGRDTRGMIRQHQFDKVEIVQIVKPEDSWRALEELTGHAEAILQRLELPYRKMALCTGDMGFSAAKTYDLEVWLPAQDAYREISSCSNFESFQARRMQARYRNEKSKPELVHTLNGSGLAVGRTLVAILENFQNADGGVTVPAALRPYFGGLEKLSPA</sequence>
<dbReference type="Proteomes" id="UP001234916">
    <property type="component" value="Chromosome"/>
</dbReference>
<dbReference type="PROSITE" id="PS50862">
    <property type="entry name" value="AA_TRNA_LIGASE_II"/>
    <property type="match status" value="1"/>
</dbReference>
<keyword evidence="8 12" id="KW-0648">Protein biosynthesis</keyword>
<gene>
    <name evidence="12 17" type="primary">serS</name>
    <name evidence="17" type="ORF">OHM77_05145</name>
</gene>
<accession>A0AA49FNI4</accession>
<keyword evidence="9 12" id="KW-0030">Aminoacyl-tRNA synthetase</keyword>
<dbReference type="InterPro" id="IPR033729">
    <property type="entry name" value="SerRS_core"/>
</dbReference>
<comment type="function">
    <text evidence="12">Catalyzes the attachment of serine to tRNA(Ser). Is also able to aminoacylate tRNA(Sec) with serine, to form the misacylated tRNA L-seryl-tRNA(Sec), which will be further converted into selenocysteinyl-tRNA(Sec).</text>
</comment>
<organism evidence="17">
    <name type="scientific">Candidatus Nitricoxidivorans perseverans</name>
    <dbReference type="NCBI Taxonomy" id="2975601"/>
    <lineage>
        <taxon>Bacteria</taxon>
        <taxon>Pseudomonadati</taxon>
        <taxon>Pseudomonadota</taxon>
        <taxon>Betaproteobacteria</taxon>
        <taxon>Nitrosomonadales</taxon>
        <taxon>Sterolibacteriaceae</taxon>
        <taxon>Candidatus Nitricoxidivorans</taxon>
    </lineage>
</organism>
<evidence type="ECO:0000256" key="11">
    <source>
        <dbReference type="ARBA" id="ARBA00048823"/>
    </source>
</evidence>
<evidence type="ECO:0000259" key="16">
    <source>
        <dbReference type="PROSITE" id="PS50862"/>
    </source>
</evidence>
<comment type="pathway">
    <text evidence="2 12">Aminoacyl-tRNA biosynthesis; selenocysteinyl-tRNA(Sec) biosynthesis; L-seryl-tRNA(Sec) from L-serine and tRNA(Sec): step 1/1.</text>
</comment>
<dbReference type="PANTHER" id="PTHR43697">
    <property type="entry name" value="SERYL-TRNA SYNTHETASE"/>
    <property type="match status" value="1"/>
</dbReference>
<keyword evidence="5 12" id="KW-0436">Ligase</keyword>
<keyword evidence="4 12" id="KW-0963">Cytoplasm</keyword>
<evidence type="ECO:0000256" key="4">
    <source>
        <dbReference type="ARBA" id="ARBA00022490"/>
    </source>
</evidence>
<dbReference type="Pfam" id="PF00587">
    <property type="entry name" value="tRNA-synt_2b"/>
    <property type="match status" value="1"/>
</dbReference>
<dbReference type="EC" id="6.1.1.11" evidence="12"/>
<dbReference type="Gene3D" id="3.30.930.10">
    <property type="entry name" value="Bira Bifunctional Protein, Domain 2"/>
    <property type="match status" value="1"/>
</dbReference>
<evidence type="ECO:0000256" key="12">
    <source>
        <dbReference type="HAMAP-Rule" id="MF_00176"/>
    </source>
</evidence>
<evidence type="ECO:0000256" key="1">
    <source>
        <dbReference type="ARBA" id="ARBA00004496"/>
    </source>
</evidence>
<feature type="binding site" evidence="12">
    <location>
        <position position="386"/>
    </location>
    <ligand>
        <name>L-serine</name>
        <dbReference type="ChEBI" id="CHEBI:33384"/>
    </ligand>
</feature>
<dbReference type="AlphaFoldDB" id="A0AA49FNI4"/>
<evidence type="ECO:0000256" key="7">
    <source>
        <dbReference type="ARBA" id="ARBA00022840"/>
    </source>
</evidence>
<evidence type="ECO:0000313" key="17">
    <source>
        <dbReference type="EMBL" id="WIM06655.1"/>
    </source>
</evidence>
<dbReference type="PIRSF" id="PIRSF001529">
    <property type="entry name" value="Ser-tRNA-synth_IIa"/>
    <property type="match status" value="1"/>
</dbReference>
<dbReference type="GO" id="GO:0005737">
    <property type="term" value="C:cytoplasm"/>
    <property type="evidence" value="ECO:0007669"/>
    <property type="project" value="UniProtKB-SubCell"/>
</dbReference>
<dbReference type="InterPro" id="IPR002317">
    <property type="entry name" value="Ser-tRNA-ligase_type_1"/>
</dbReference>
<comment type="caution">
    <text evidence="12">Lacks conserved residue(s) required for the propagation of feature annotation.</text>
</comment>
<dbReference type="Pfam" id="PF02403">
    <property type="entry name" value="Seryl_tRNA_N"/>
    <property type="match status" value="1"/>
</dbReference>
<dbReference type="GO" id="GO:0016260">
    <property type="term" value="P:selenocysteine biosynthetic process"/>
    <property type="evidence" value="ECO:0007669"/>
    <property type="project" value="UniProtKB-UniRule"/>
</dbReference>
<evidence type="ECO:0000256" key="13">
    <source>
        <dbReference type="PIRSR" id="PIRSR001529-1"/>
    </source>
</evidence>
<evidence type="ECO:0000256" key="6">
    <source>
        <dbReference type="ARBA" id="ARBA00022741"/>
    </source>
</evidence>
<keyword evidence="15" id="KW-0175">Coiled coil</keyword>
<dbReference type="InterPro" id="IPR010978">
    <property type="entry name" value="tRNA-bd_arm"/>
</dbReference>
<feature type="binding site" evidence="13">
    <location>
        <position position="233"/>
    </location>
    <ligand>
        <name>L-serine</name>
        <dbReference type="ChEBI" id="CHEBI:33384"/>
    </ligand>
</feature>
<comment type="catalytic activity">
    <reaction evidence="10 12">
        <text>tRNA(Sec) + L-serine + ATP = L-seryl-tRNA(Sec) + AMP + diphosphate + H(+)</text>
        <dbReference type="Rhea" id="RHEA:42580"/>
        <dbReference type="Rhea" id="RHEA-COMP:9742"/>
        <dbReference type="Rhea" id="RHEA-COMP:10128"/>
        <dbReference type="ChEBI" id="CHEBI:15378"/>
        <dbReference type="ChEBI" id="CHEBI:30616"/>
        <dbReference type="ChEBI" id="CHEBI:33019"/>
        <dbReference type="ChEBI" id="CHEBI:33384"/>
        <dbReference type="ChEBI" id="CHEBI:78442"/>
        <dbReference type="ChEBI" id="CHEBI:78533"/>
        <dbReference type="ChEBI" id="CHEBI:456215"/>
        <dbReference type="EC" id="6.1.1.11"/>
    </reaction>
</comment>
<evidence type="ECO:0000256" key="14">
    <source>
        <dbReference type="PIRSR" id="PIRSR001529-2"/>
    </source>
</evidence>
<dbReference type="SUPFAM" id="SSF46589">
    <property type="entry name" value="tRNA-binding arm"/>
    <property type="match status" value="1"/>
</dbReference>
<comment type="subunit">
    <text evidence="12">Homodimer. The tRNA molecule binds across the dimer.</text>
</comment>
<feature type="coiled-coil region" evidence="15">
    <location>
        <begin position="30"/>
        <end position="64"/>
    </location>
</feature>
<dbReference type="PRINTS" id="PR00981">
    <property type="entry name" value="TRNASYNTHSER"/>
</dbReference>
<dbReference type="HAMAP" id="MF_00176">
    <property type="entry name" value="Ser_tRNA_synth_type1"/>
    <property type="match status" value="1"/>
</dbReference>
<dbReference type="Gene3D" id="1.10.287.40">
    <property type="entry name" value="Serine-tRNA synthetase, tRNA binding domain"/>
    <property type="match status" value="1"/>
</dbReference>
<dbReference type="EMBL" id="CP107246">
    <property type="protein sequence ID" value="WIM06655.1"/>
    <property type="molecule type" value="Genomic_DNA"/>
</dbReference>
<reference evidence="17" key="1">
    <citation type="journal article" date="2023" name="Nat. Microbiol.">
        <title>Enrichment and characterization of a nitric oxide-reducing microbial community in a continuous bioreactor.</title>
        <authorList>
            <person name="Garrido-Amador P."/>
            <person name="Stortenbeker N."/>
            <person name="Wessels H.J.C.T."/>
            <person name="Speth D.R."/>
            <person name="Garcia-Heredia I."/>
            <person name="Kartal B."/>
        </authorList>
    </citation>
    <scope>NUCLEOTIDE SEQUENCE</scope>
    <source>
        <strain evidence="17">MAG1</strain>
    </source>
</reference>
<dbReference type="KEGG" id="npv:OHM77_05145"/>
<evidence type="ECO:0000256" key="8">
    <source>
        <dbReference type="ARBA" id="ARBA00022917"/>
    </source>
</evidence>
<comment type="subcellular location">
    <subcellularLocation>
        <location evidence="1 12">Cytoplasm</location>
    </subcellularLocation>
</comment>
<dbReference type="GO" id="GO:0004828">
    <property type="term" value="F:serine-tRNA ligase activity"/>
    <property type="evidence" value="ECO:0007669"/>
    <property type="project" value="UniProtKB-UniRule"/>
</dbReference>
<feature type="binding site" evidence="12 13">
    <location>
        <position position="287"/>
    </location>
    <ligand>
        <name>L-serine</name>
        <dbReference type="ChEBI" id="CHEBI:33384"/>
    </ligand>
</feature>
<feature type="binding site" evidence="13">
    <location>
        <position position="264"/>
    </location>
    <ligand>
        <name>L-serine</name>
        <dbReference type="ChEBI" id="CHEBI:33384"/>
    </ligand>
</feature>